<dbReference type="SUPFAM" id="SSF56349">
    <property type="entry name" value="DNA breaking-rejoining enzymes"/>
    <property type="match status" value="1"/>
</dbReference>
<dbReference type="GO" id="GO:0006310">
    <property type="term" value="P:DNA recombination"/>
    <property type="evidence" value="ECO:0007669"/>
    <property type="project" value="UniProtKB-KW"/>
</dbReference>
<name>A0A5Q2MY55_9FIRM</name>
<dbReference type="OrthoDB" id="9785687at2"/>
<proteinExistence type="inferred from homology"/>
<keyword evidence="10" id="KW-1185">Reference proteome</keyword>
<reference evidence="10" key="1">
    <citation type="submission" date="2019-11" db="EMBL/GenBank/DDBJ databases">
        <title>Genome sequence of Heliorestis convoluta strain HH, an alkaliphilic and minimalistic phototrophic bacterium from a soda lake in Egypt.</title>
        <authorList>
            <person name="Dewey E.D."/>
            <person name="Stokes L.M."/>
            <person name="Burchell B.M."/>
            <person name="Shaffer K.N."/>
            <person name="Huntington A.M."/>
            <person name="Baker J.M."/>
            <person name="Nadendla S."/>
            <person name="Giglio M.G."/>
            <person name="Touchman J.W."/>
            <person name="Blankenship R.E."/>
            <person name="Madigan M.T."/>
            <person name="Sattley W.M."/>
        </authorList>
    </citation>
    <scope>NUCLEOTIDE SEQUENCE [LARGE SCALE GENOMIC DNA]</scope>
    <source>
        <strain evidence="10">HH</strain>
    </source>
</reference>
<dbReference type="PROSITE" id="PS51898">
    <property type="entry name" value="TYR_RECOMBINASE"/>
    <property type="match status" value="1"/>
</dbReference>
<evidence type="ECO:0000313" key="9">
    <source>
        <dbReference type="EMBL" id="QGG47638.1"/>
    </source>
</evidence>
<dbReference type="PROSITE" id="PS51900">
    <property type="entry name" value="CB"/>
    <property type="match status" value="1"/>
</dbReference>
<dbReference type="Pfam" id="PF13495">
    <property type="entry name" value="Phage_int_SAM_4"/>
    <property type="match status" value="1"/>
</dbReference>
<dbReference type="InterPro" id="IPR010998">
    <property type="entry name" value="Integrase_recombinase_N"/>
</dbReference>
<dbReference type="PANTHER" id="PTHR30349">
    <property type="entry name" value="PHAGE INTEGRASE-RELATED"/>
    <property type="match status" value="1"/>
</dbReference>
<dbReference type="Gene3D" id="1.10.443.10">
    <property type="entry name" value="Intergrase catalytic core"/>
    <property type="match status" value="1"/>
</dbReference>
<accession>A0A5Q2MY55</accession>
<evidence type="ECO:0000256" key="3">
    <source>
        <dbReference type="ARBA" id="ARBA00022908"/>
    </source>
</evidence>
<dbReference type="Proteomes" id="UP000366051">
    <property type="component" value="Chromosome"/>
</dbReference>
<dbReference type="AlphaFoldDB" id="A0A5Q2MY55"/>
<dbReference type="InterPro" id="IPR013762">
    <property type="entry name" value="Integrase-like_cat_sf"/>
</dbReference>
<keyword evidence="3" id="KW-0229">DNA integration</keyword>
<evidence type="ECO:0000256" key="6">
    <source>
        <dbReference type="PROSITE-ProRule" id="PRU01248"/>
    </source>
</evidence>
<dbReference type="PANTHER" id="PTHR30349:SF41">
    <property type="entry name" value="INTEGRASE_RECOMBINASE PROTEIN MJ0367-RELATED"/>
    <property type="match status" value="1"/>
</dbReference>
<dbReference type="InterPro" id="IPR044068">
    <property type="entry name" value="CB"/>
</dbReference>
<feature type="domain" description="Tyr recombinase" evidence="7">
    <location>
        <begin position="109"/>
        <end position="292"/>
    </location>
</feature>
<evidence type="ECO:0000256" key="4">
    <source>
        <dbReference type="ARBA" id="ARBA00023125"/>
    </source>
</evidence>
<dbReference type="KEGG" id="hcv:FTV88_1538"/>
<dbReference type="CDD" id="cd00397">
    <property type="entry name" value="DNA_BRE_C"/>
    <property type="match status" value="1"/>
</dbReference>
<gene>
    <name evidence="9" type="ORF">FTV88_1538</name>
</gene>
<protein>
    <submittedName>
        <fullName evidence="9">Tyrosine recombinase XerC</fullName>
    </submittedName>
</protein>
<dbReference type="Gene3D" id="1.10.150.130">
    <property type="match status" value="1"/>
</dbReference>
<evidence type="ECO:0000256" key="5">
    <source>
        <dbReference type="ARBA" id="ARBA00023172"/>
    </source>
</evidence>
<evidence type="ECO:0000313" key="10">
    <source>
        <dbReference type="Proteomes" id="UP000366051"/>
    </source>
</evidence>
<evidence type="ECO:0000256" key="2">
    <source>
        <dbReference type="ARBA" id="ARBA00008857"/>
    </source>
</evidence>
<organism evidence="9 10">
    <name type="scientific">Heliorestis convoluta</name>
    <dbReference type="NCBI Taxonomy" id="356322"/>
    <lineage>
        <taxon>Bacteria</taxon>
        <taxon>Bacillati</taxon>
        <taxon>Bacillota</taxon>
        <taxon>Clostridia</taxon>
        <taxon>Eubacteriales</taxon>
        <taxon>Heliobacteriaceae</taxon>
        <taxon>Heliorestis</taxon>
    </lineage>
</organism>
<keyword evidence="5" id="KW-0233">DNA recombination</keyword>
<dbReference type="Pfam" id="PF00589">
    <property type="entry name" value="Phage_integrase"/>
    <property type="match status" value="1"/>
</dbReference>
<feature type="domain" description="Core-binding (CB)" evidence="8">
    <location>
        <begin position="1"/>
        <end position="88"/>
    </location>
</feature>
<evidence type="ECO:0000259" key="7">
    <source>
        <dbReference type="PROSITE" id="PS51898"/>
    </source>
</evidence>
<sequence>MIDDFIKQLERQGKVIKTQKAYRNSWTRFTEWLAKENPHPTPLGGLPDPQMATQLDVANFKRYAVRHYKPNTVNLTMTHLNVIFRWLMQKGVIPDNPVEHIDRVPTPQSSPKWLTGAEQNSLVRTVRKYGNVREMAMVMLMMQAGLRVQELCDLRLKDITISERKGKAVVYNGKHGKYREVPLNVDIRRCLTKYLESRSKESEYLFDSQRNDKVCVRAVQSQMERYRKLTGIDHLTCHSLRHTFGHELALRKTPLDVIARLMGHMKNDGTPNLAMTVRYTLPSEEDLARAVEELSWT</sequence>
<dbReference type="RefSeq" id="WP_153724973.1">
    <property type="nucleotide sequence ID" value="NZ_CP045875.1"/>
</dbReference>
<keyword evidence="4 6" id="KW-0238">DNA-binding</keyword>
<dbReference type="InterPro" id="IPR011010">
    <property type="entry name" value="DNA_brk_join_enz"/>
</dbReference>
<comment type="similarity">
    <text evidence="2">Belongs to the 'phage' integrase family.</text>
</comment>
<evidence type="ECO:0000259" key="8">
    <source>
        <dbReference type="PROSITE" id="PS51900"/>
    </source>
</evidence>
<dbReference type="InterPro" id="IPR002104">
    <property type="entry name" value="Integrase_catalytic"/>
</dbReference>
<comment type="function">
    <text evidence="1">Site-specific tyrosine recombinase, which acts by catalyzing the cutting and rejoining of the recombining DNA molecules.</text>
</comment>
<dbReference type="GO" id="GO:0015074">
    <property type="term" value="P:DNA integration"/>
    <property type="evidence" value="ECO:0007669"/>
    <property type="project" value="UniProtKB-KW"/>
</dbReference>
<dbReference type="EMBL" id="CP045875">
    <property type="protein sequence ID" value="QGG47638.1"/>
    <property type="molecule type" value="Genomic_DNA"/>
</dbReference>
<dbReference type="InterPro" id="IPR050090">
    <property type="entry name" value="Tyrosine_recombinase_XerCD"/>
</dbReference>
<evidence type="ECO:0000256" key="1">
    <source>
        <dbReference type="ARBA" id="ARBA00003283"/>
    </source>
</evidence>
<dbReference type="GO" id="GO:0003677">
    <property type="term" value="F:DNA binding"/>
    <property type="evidence" value="ECO:0007669"/>
    <property type="project" value="UniProtKB-UniRule"/>
</dbReference>
<dbReference type="InterPro" id="IPR004107">
    <property type="entry name" value="Integrase_SAM-like_N"/>
</dbReference>